<reference evidence="2 3" key="1">
    <citation type="submission" date="2020-08" db="EMBL/GenBank/DDBJ databases">
        <title>Lysobacter sp. II4 sp. nov., isolated from soil.</title>
        <authorList>
            <person name="Woo C.Y."/>
            <person name="Kim J."/>
        </authorList>
    </citation>
    <scope>NUCLEOTIDE SEQUENCE [LARGE SCALE GENOMIC DNA]</scope>
    <source>
        <strain evidence="2 3">II4</strain>
    </source>
</reference>
<feature type="transmembrane region" description="Helical" evidence="1">
    <location>
        <begin position="47"/>
        <end position="80"/>
    </location>
</feature>
<keyword evidence="1" id="KW-1133">Transmembrane helix</keyword>
<gene>
    <name evidence="2" type="ORF">H8B22_09495</name>
</gene>
<dbReference type="AlphaFoldDB" id="A0A7H0FUN0"/>
<keyword evidence="1" id="KW-0812">Transmembrane</keyword>
<protein>
    <submittedName>
        <fullName evidence="2">Uncharacterized protein</fullName>
    </submittedName>
</protein>
<name>A0A7H0FUN0_9GAMM</name>
<evidence type="ECO:0000313" key="2">
    <source>
        <dbReference type="EMBL" id="QNP39746.1"/>
    </source>
</evidence>
<keyword evidence="1" id="KW-0472">Membrane</keyword>
<dbReference type="EMBL" id="CP060820">
    <property type="protein sequence ID" value="QNP39746.1"/>
    <property type="molecule type" value="Genomic_DNA"/>
</dbReference>
<sequence length="302" mass="31592">MLERADAAAFGGLACLCFAAVLRRALLLQLDAAVALLFRQARVTAGIVAVGVIAMRAFGVATGVFAAGAFGIAAGIGLALFGVAARLVIGVVASAAIHIAPYGLLLAFAVLRGLALGRVALANVTRLRVALAQFALVLVALAFGLQALFRRALPGLFLALAGVSGFILLLALARDVGLTRIIAGVVAFARRLAFAFLQRAPIRTRRRERFVLPPRFRALRILVRLAALAACFVAAAVVLFVVVLLVFALLFGGAAIVFARQHRAGQDDRQGQRGGAAEERDAGVHCGLPAWWLLCAVSGWRA</sequence>
<feature type="transmembrane region" description="Helical" evidence="1">
    <location>
        <begin position="241"/>
        <end position="259"/>
    </location>
</feature>
<organism evidence="2 3">
    <name type="scientific">Agrilutibacter terrestris</name>
    <dbReference type="NCBI Taxonomy" id="2865112"/>
    <lineage>
        <taxon>Bacteria</taxon>
        <taxon>Pseudomonadati</taxon>
        <taxon>Pseudomonadota</taxon>
        <taxon>Gammaproteobacteria</taxon>
        <taxon>Lysobacterales</taxon>
        <taxon>Lysobacteraceae</taxon>
        <taxon>Agrilutibacter</taxon>
    </lineage>
</organism>
<evidence type="ECO:0000256" key="1">
    <source>
        <dbReference type="SAM" id="Phobius"/>
    </source>
</evidence>
<dbReference type="KEGG" id="lsx:H8B22_09495"/>
<proteinExistence type="predicted"/>
<dbReference type="RefSeq" id="WP_187711192.1">
    <property type="nucleotide sequence ID" value="NZ_CP060820.1"/>
</dbReference>
<feature type="transmembrane region" description="Helical" evidence="1">
    <location>
        <begin position="87"/>
        <end position="110"/>
    </location>
</feature>
<dbReference type="Proteomes" id="UP000516018">
    <property type="component" value="Chromosome"/>
</dbReference>
<feature type="transmembrane region" description="Helical" evidence="1">
    <location>
        <begin position="156"/>
        <end position="173"/>
    </location>
</feature>
<accession>A0A7H0FUN0</accession>
<feature type="transmembrane region" description="Helical" evidence="1">
    <location>
        <begin position="130"/>
        <end position="149"/>
    </location>
</feature>
<keyword evidence="3" id="KW-1185">Reference proteome</keyword>
<evidence type="ECO:0000313" key="3">
    <source>
        <dbReference type="Proteomes" id="UP000516018"/>
    </source>
</evidence>